<evidence type="ECO:0000313" key="7">
    <source>
        <dbReference type="Proteomes" id="UP000190229"/>
    </source>
</evidence>
<evidence type="ECO:0000256" key="1">
    <source>
        <dbReference type="ARBA" id="ARBA00023015"/>
    </source>
</evidence>
<protein>
    <recommendedName>
        <fullName evidence="5">OmpR/PhoB-type domain-containing protein</fullName>
    </recommendedName>
</protein>
<dbReference type="GO" id="GO:0003677">
    <property type="term" value="F:DNA binding"/>
    <property type="evidence" value="ECO:0007669"/>
    <property type="project" value="UniProtKB-UniRule"/>
</dbReference>
<keyword evidence="7" id="KW-1185">Reference proteome</keyword>
<keyword evidence="2 4" id="KW-0238">DNA-binding</keyword>
<dbReference type="EMBL" id="MWPS01000006">
    <property type="protein sequence ID" value="OPG17112.1"/>
    <property type="molecule type" value="Genomic_DNA"/>
</dbReference>
<feature type="DNA-binding region" description="OmpR/PhoB-type" evidence="4">
    <location>
        <begin position="7"/>
        <end position="107"/>
    </location>
</feature>
<dbReference type="InterPro" id="IPR016032">
    <property type="entry name" value="Sig_transdc_resp-reg_C-effctor"/>
</dbReference>
<accession>A0A1V4EW72</accession>
<evidence type="ECO:0000259" key="5">
    <source>
        <dbReference type="PROSITE" id="PS51755"/>
    </source>
</evidence>
<dbReference type="Pfam" id="PF00486">
    <property type="entry name" value="Trans_reg_C"/>
    <property type="match status" value="1"/>
</dbReference>
<comment type="caution">
    <text evidence="6">The sequence shown here is derived from an EMBL/GenBank/DDBJ whole genome shotgun (WGS) entry which is preliminary data.</text>
</comment>
<dbReference type="Gene3D" id="1.10.10.10">
    <property type="entry name" value="Winged helix-like DNA-binding domain superfamily/Winged helix DNA-binding domain"/>
    <property type="match status" value="1"/>
</dbReference>
<feature type="domain" description="OmpR/PhoB-type" evidence="5">
    <location>
        <begin position="7"/>
        <end position="107"/>
    </location>
</feature>
<keyword evidence="1" id="KW-0805">Transcription regulation</keyword>
<proteinExistence type="predicted"/>
<reference evidence="6 7" key="1">
    <citation type="submission" date="2017-02" db="EMBL/GenBank/DDBJ databases">
        <title>Draft genome of Acidibacillus ferrooxidans Huett2.</title>
        <authorList>
            <person name="Schopf S."/>
        </authorList>
    </citation>
    <scope>NUCLEOTIDE SEQUENCE [LARGE SCALE GENOMIC DNA]</scope>
    <source>
        <strain evidence="6 7">Huett2</strain>
    </source>
</reference>
<dbReference type="InterPro" id="IPR036388">
    <property type="entry name" value="WH-like_DNA-bd_sf"/>
</dbReference>
<keyword evidence="3" id="KW-0804">Transcription</keyword>
<dbReference type="CDD" id="cd00383">
    <property type="entry name" value="trans_reg_C"/>
    <property type="match status" value="1"/>
</dbReference>
<dbReference type="SMART" id="SM00862">
    <property type="entry name" value="Trans_reg_C"/>
    <property type="match status" value="1"/>
</dbReference>
<sequence length="111" mass="12945">MQPNEEDSRIGLGDDCYLDLDGEFLMKDGERLYLTGMAFRLLRFLAEHPGEIISTQDLIRRGWGRDSMVERDELYVYINTIRASLEDTPKDPKCLRNIRGQGYVLYPRVKD</sequence>
<dbReference type="GO" id="GO:0000160">
    <property type="term" value="P:phosphorelay signal transduction system"/>
    <property type="evidence" value="ECO:0007669"/>
    <property type="project" value="InterPro"/>
</dbReference>
<dbReference type="GO" id="GO:0006355">
    <property type="term" value="P:regulation of DNA-templated transcription"/>
    <property type="evidence" value="ECO:0007669"/>
    <property type="project" value="InterPro"/>
</dbReference>
<organism evidence="6 7">
    <name type="scientific">Ferroacidibacillus organovorans</name>
    <dbReference type="NCBI Taxonomy" id="1765683"/>
    <lineage>
        <taxon>Bacteria</taxon>
        <taxon>Bacillati</taxon>
        <taxon>Bacillota</taxon>
        <taxon>Bacilli</taxon>
        <taxon>Bacillales</taxon>
        <taxon>Alicyclobacillaceae</taxon>
        <taxon>Ferroacidibacillus</taxon>
    </lineage>
</organism>
<evidence type="ECO:0000256" key="2">
    <source>
        <dbReference type="ARBA" id="ARBA00023125"/>
    </source>
</evidence>
<dbReference type="InterPro" id="IPR001867">
    <property type="entry name" value="OmpR/PhoB-type_DNA-bd"/>
</dbReference>
<gene>
    <name evidence="6" type="ORF">B2M26_03120</name>
</gene>
<evidence type="ECO:0000256" key="4">
    <source>
        <dbReference type="PROSITE-ProRule" id="PRU01091"/>
    </source>
</evidence>
<dbReference type="RefSeq" id="WP_079289916.1">
    <property type="nucleotide sequence ID" value="NZ_MWPS01000006.1"/>
</dbReference>
<evidence type="ECO:0000256" key="3">
    <source>
        <dbReference type="ARBA" id="ARBA00023163"/>
    </source>
</evidence>
<dbReference type="Proteomes" id="UP000190229">
    <property type="component" value="Unassembled WGS sequence"/>
</dbReference>
<name>A0A1V4EW72_9BACL</name>
<evidence type="ECO:0000313" key="6">
    <source>
        <dbReference type="EMBL" id="OPG17112.1"/>
    </source>
</evidence>
<dbReference type="AlphaFoldDB" id="A0A1V4EW72"/>
<dbReference type="SUPFAM" id="SSF46894">
    <property type="entry name" value="C-terminal effector domain of the bipartite response regulators"/>
    <property type="match status" value="1"/>
</dbReference>
<dbReference type="PROSITE" id="PS51755">
    <property type="entry name" value="OMPR_PHOB"/>
    <property type="match status" value="1"/>
</dbReference>